<keyword evidence="4" id="KW-1185">Reference proteome</keyword>
<dbReference type="InterPro" id="IPR000868">
    <property type="entry name" value="Isochorismatase-like_dom"/>
</dbReference>
<dbReference type="EMBL" id="WSTA01000090">
    <property type="protein sequence ID" value="MWB99957.1"/>
    <property type="molecule type" value="Genomic_DNA"/>
</dbReference>
<keyword evidence="1" id="KW-0378">Hydrolase</keyword>
<dbReference type="Pfam" id="PF00857">
    <property type="entry name" value="Isochorismatase"/>
    <property type="match status" value="1"/>
</dbReference>
<dbReference type="Gene3D" id="3.40.50.850">
    <property type="entry name" value="Isochorismatase-like"/>
    <property type="match status" value="1"/>
</dbReference>
<dbReference type="RefSeq" id="WP_160426613.1">
    <property type="nucleotide sequence ID" value="NZ_WSTA01000090.1"/>
</dbReference>
<dbReference type="PANTHER" id="PTHR43540:SF1">
    <property type="entry name" value="ISOCHORISMATASE HYDROLASE"/>
    <property type="match status" value="1"/>
</dbReference>
<reference evidence="3 4" key="1">
    <citation type="submission" date="2019-12" db="EMBL/GenBank/DDBJ databases">
        <authorList>
            <person name="Kim Y.S."/>
        </authorList>
    </citation>
    <scope>NUCLEOTIDE SEQUENCE [LARGE SCALE GENOMIC DNA]</scope>
    <source>
        <strain evidence="3 4">MMS17-SY077</strain>
    </source>
</reference>
<comment type="caution">
    <text evidence="3">The sequence shown here is derived from an EMBL/GenBank/DDBJ whole genome shotgun (WGS) entry which is preliminary data.</text>
</comment>
<accession>A0A6I4P801</accession>
<dbReference type="GO" id="GO:0016787">
    <property type="term" value="F:hydrolase activity"/>
    <property type="evidence" value="ECO:0007669"/>
    <property type="project" value="UniProtKB-KW"/>
</dbReference>
<dbReference type="CDD" id="cd01014">
    <property type="entry name" value="nicotinamidase_related"/>
    <property type="match status" value="1"/>
</dbReference>
<evidence type="ECO:0000313" key="4">
    <source>
        <dbReference type="Proteomes" id="UP000438182"/>
    </source>
</evidence>
<organism evidence="3 4">
    <name type="scientific">Agromyces seonyuensis</name>
    <dbReference type="NCBI Taxonomy" id="2662446"/>
    <lineage>
        <taxon>Bacteria</taxon>
        <taxon>Bacillati</taxon>
        <taxon>Actinomycetota</taxon>
        <taxon>Actinomycetes</taxon>
        <taxon>Micrococcales</taxon>
        <taxon>Microbacteriaceae</taxon>
        <taxon>Agromyces</taxon>
    </lineage>
</organism>
<dbReference type="PANTHER" id="PTHR43540">
    <property type="entry name" value="PEROXYUREIDOACRYLATE/UREIDOACRYLATE AMIDOHYDROLASE-RELATED"/>
    <property type="match status" value="1"/>
</dbReference>
<gene>
    <name evidence="3" type="ORF">GB864_15530</name>
</gene>
<evidence type="ECO:0000313" key="3">
    <source>
        <dbReference type="EMBL" id="MWB99957.1"/>
    </source>
</evidence>
<feature type="domain" description="Isochorismatase-like" evidence="2">
    <location>
        <begin position="4"/>
        <end position="144"/>
    </location>
</feature>
<evidence type="ECO:0000259" key="2">
    <source>
        <dbReference type="Pfam" id="PF00857"/>
    </source>
</evidence>
<protein>
    <submittedName>
        <fullName evidence="3">Isochorismatase family protein</fullName>
    </submittedName>
</protein>
<sequence>MTRVLVIIDIQNDYFPGGAFPLVGTEAAAGAAGGLLAAFRAAGEPVIHVQHFSGPDDGFFVPGTPGAEINAAVAPVPGEPVVVKHEPNAFLGTDLEARLRALAPVQVVVAGMMTSMCVDATVRAASDLGFALAVAGDACAAPDLTYAGETVPGAQVHAAFLAALDGTYARVAPAAELAPVHASR</sequence>
<dbReference type="SUPFAM" id="SSF52499">
    <property type="entry name" value="Isochorismatase-like hydrolases"/>
    <property type="match status" value="1"/>
</dbReference>
<dbReference type="AlphaFoldDB" id="A0A6I4P801"/>
<proteinExistence type="predicted"/>
<dbReference type="InterPro" id="IPR036380">
    <property type="entry name" value="Isochorismatase-like_sf"/>
</dbReference>
<evidence type="ECO:0000256" key="1">
    <source>
        <dbReference type="ARBA" id="ARBA00022801"/>
    </source>
</evidence>
<dbReference type="Proteomes" id="UP000438182">
    <property type="component" value="Unassembled WGS sequence"/>
</dbReference>
<dbReference type="InterPro" id="IPR050272">
    <property type="entry name" value="Isochorismatase-like_hydrls"/>
</dbReference>
<name>A0A6I4P801_9MICO</name>